<organism evidence="8 9">
    <name type="scientific">Terrisporobacter othiniensis</name>
    <dbReference type="NCBI Taxonomy" id="1577792"/>
    <lineage>
        <taxon>Bacteria</taxon>
        <taxon>Bacillati</taxon>
        <taxon>Bacillota</taxon>
        <taxon>Clostridia</taxon>
        <taxon>Peptostreptococcales</taxon>
        <taxon>Peptostreptococcaceae</taxon>
        <taxon>Terrisporobacter</taxon>
    </lineage>
</organism>
<feature type="transmembrane region" description="Helical" evidence="7">
    <location>
        <begin position="238"/>
        <end position="258"/>
    </location>
</feature>
<comment type="subcellular location">
    <subcellularLocation>
        <location evidence="1">Cell membrane</location>
        <topology evidence="1">Multi-pass membrane protein</topology>
    </subcellularLocation>
</comment>
<evidence type="ECO:0000313" key="9">
    <source>
        <dbReference type="Proteomes" id="UP000031189"/>
    </source>
</evidence>
<dbReference type="STRING" id="1577792.QX51_15935"/>
<keyword evidence="6 7" id="KW-0472">Membrane</keyword>
<feature type="transmembrane region" description="Helical" evidence="7">
    <location>
        <begin position="86"/>
        <end position="106"/>
    </location>
</feature>
<accession>A0A0B3VGW2</accession>
<feature type="transmembrane region" description="Helical" evidence="7">
    <location>
        <begin position="418"/>
        <end position="437"/>
    </location>
</feature>
<evidence type="ECO:0000256" key="2">
    <source>
        <dbReference type="ARBA" id="ARBA00022448"/>
    </source>
</evidence>
<sequence length="458" mass="49803">MENTVKTKKKYPFGFYVCALSFTLERMAFYSSKWLLGVFIVASVAKGGLGLDAAEGAKMGANLVAFTYLTPILGGYIADRWVSPRLCVVLGAILMGLGYVCGWQSAAQGSLGLVWAMIALVSIGTGLFKGNVSGINGKLFDDPDQLDSAFSIQYSFVNIGSFIGTTVVAFILAKYGYGMTFLICGGLLFLDALWLMFGGNAAWGDVGKKPFKAGEIKETTAKKEEDNKPLTTLEKKRIAAIVLVTVFSIVFWIVWYLTYMPVLYHWGPDVETANKANWVIGNFTVPSAWFDSLNALCCIALGPVLAAYWTKRANSPKGDLSMFKKTALGMILLGAAFVVMALAEVVRGDRQANLMWIVMVGVLMSVGEMVFSPLGNSFISKFSPAKVLGLMMGVWPFAIFIAGKSYGYLYEFLSKYSFAPAYGVVAAIVILCGVILWSMDKKLNTLVEDEEEENALNA</sequence>
<dbReference type="GO" id="GO:0005886">
    <property type="term" value="C:plasma membrane"/>
    <property type="evidence" value="ECO:0007669"/>
    <property type="project" value="UniProtKB-SubCell"/>
</dbReference>
<protein>
    <submittedName>
        <fullName evidence="8">Major facilitator transporter</fullName>
    </submittedName>
</protein>
<dbReference type="EMBL" id="JWHR01000125">
    <property type="protein sequence ID" value="KHS56051.1"/>
    <property type="molecule type" value="Genomic_DNA"/>
</dbReference>
<keyword evidence="9" id="KW-1185">Reference proteome</keyword>
<evidence type="ECO:0000256" key="1">
    <source>
        <dbReference type="ARBA" id="ARBA00004651"/>
    </source>
</evidence>
<evidence type="ECO:0000313" key="8">
    <source>
        <dbReference type="EMBL" id="KHS56051.1"/>
    </source>
</evidence>
<evidence type="ECO:0000256" key="5">
    <source>
        <dbReference type="ARBA" id="ARBA00022989"/>
    </source>
</evidence>
<keyword evidence="5 7" id="KW-1133">Transmembrane helix</keyword>
<feature type="transmembrane region" description="Helical" evidence="7">
    <location>
        <begin position="152"/>
        <end position="173"/>
    </location>
</feature>
<evidence type="ECO:0000256" key="3">
    <source>
        <dbReference type="ARBA" id="ARBA00022475"/>
    </source>
</evidence>
<dbReference type="CDD" id="cd17346">
    <property type="entry name" value="MFS_DtpA_like"/>
    <property type="match status" value="1"/>
</dbReference>
<dbReference type="OrthoDB" id="9772725at2"/>
<dbReference type="PANTHER" id="PTHR23517">
    <property type="entry name" value="RESISTANCE PROTEIN MDTM, PUTATIVE-RELATED-RELATED"/>
    <property type="match status" value="1"/>
</dbReference>
<dbReference type="InterPro" id="IPR036259">
    <property type="entry name" value="MFS_trans_sf"/>
</dbReference>
<dbReference type="GO" id="GO:0015833">
    <property type="term" value="P:peptide transport"/>
    <property type="evidence" value="ECO:0007669"/>
    <property type="project" value="InterPro"/>
</dbReference>
<dbReference type="Pfam" id="PF07690">
    <property type="entry name" value="MFS_1"/>
    <property type="match status" value="1"/>
</dbReference>
<dbReference type="InterPro" id="IPR005279">
    <property type="entry name" value="Dipep/tripep_permease"/>
</dbReference>
<dbReference type="AlphaFoldDB" id="A0A0B3VGW2"/>
<feature type="transmembrane region" description="Helical" evidence="7">
    <location>
        <begin position="112"/>
        <end position="132"/>
    </location>
</feature>
<reference evidence="8 9" key="1">
    <citation type="submission" date="2014-12" db="EMBL/GenBank/DDBJ databases">
        <title>Draft genome sequence of Terrisporobacter sp. 08-306576, isolated from the blood culture of a bacteremia patient.</title>
        <authorList>
            <person name="Lund L.C."/>
            <person name="Sydenham T.V."/>
            <person name="Hogh S.V."/>
            <person name="Skov M.N."/>
            <person name="Kemp M."/>
            <person name="Justesen U.S."/>
        </authorList>
    </citation>
    <scope>NUCLEOTIDE SEQUENCE [LARGE SCALE GENOMIC DNA]</scope>
    <source>
        <strain evidence="8 9">08-306576</strain>
    </source>
</reference>
<dbReference type="PANTHER" id="PTHR23517:SF15">
    <property type="entry name" value="PROTON-DEPENDENT OLIGOPEPTIDE FAMILY TRANSPORT PROTEIN"/>
    <property type="match status" value="1"/>
</dbReference>
<evidence type="ECO:0000256" key="6">
    <source>
        <dbReference type="ARBA" id="ARBA00023136"/>
    </source>
</evidence>
<feature type="transmembrane region" description="Helical" evidence="7">
    <location>
        <begin position="179"/>
        <end position="203"/>
    </location>
</feature>
<dbReference type="InterPro" id="IPR050171">
    <property type="entry name" value="MFS_Transporters"/>
</dbReference>
<feature type="transmembrane region" description="Helical" evidence="7">
    <location>
        <begin position="322"/>
        <end position="342"/>
    </location>
</feature>
<dbReference type="Gene3D" id="1.20.1250.20">
    <property type="entry name" value="MFS general substrate transporter like domains"/>
    <property type="match status" value="2"/>
</dbReference>
<dbReference type="GO" id="GO:1904680">
    <property type="term" value="F:peptide transmembrane transporter activity"/>
    <property type="evidence" value="ECO:0007669"/>
    <property type="project" value="InterPro"/>
</dbReference>
<evidence type="ECO:0000256" key="7">
    <source>
        <dbReference type="SAM" id="Phobius"/>
    </source>
</evidence>
<dbReference type="Proteomes" id="UP000031189">
    <property type="component" value="Unassembled WGS sequence"/>
</dbReference>
<keyword evidence="4 7" id="KW-0812">Transmembrane</keyword>
<gene>
    <name evidence="8" type="ORF">QX51_15935</name>
</gene>
<feature type="transmembrane region" description="Helical" evidence="7">
    <location>
        <begin position="354"/>
        <end position="375"/>
    </location>
</feature>
<keyword evidence="3" id="KW-1003">Cell membrane</keyword>
<evidence type="ECO:0000256" key="4">
    <source>
        <dbReference type="ARBA" id="ARBA00022692"/>
    </source>
</evidence>
<comment type="caution">
    <text evidence="8">The sequence shown here is derived from an EMBL/GenBank/DDBJ whole genome shotgun (WGS) entry which is preliminary data.</text>
</comment>
<proteinExistence type="predicted"/>
<feature type="transmembrane region" description="Helical" evidence="7">
    <location>
        <begin position="60"/>
        <end position="79"/>
    </location>
</feature>
<dbReference type="RefSeq" id="WP_039680895.1">
    <property type="nucleotide sequence ID" value="NZ_JAWGXO010000001.1"/>
</dbReference>
<feature type="transmembrane region" description="Helical" evidence="7">
    <location>
        <begin position="387"/>
        <end position="406"/>
    </location>
</feature>
<keyword evidence="2" id="KW-0813">Transport</keyword>
<name>A0A0B3VGW2_9FIRM</name>
<dbReference type="InterPro" id="IPR011701">
    <property type="entry name" value="MFS"/>
</dbReference>
<dbReference type="SUPFAM" id="SSF103473">
    <property type="entry name" value="MFS general substrate transporter"/>
    <property type="match status" value="1"/>
</dbReference>